<evidence type="ECO:0000256" key="5">
    <source>
        <dbReference type="ARBA" id="ARBA00022989"/>
    </source>
</evidence>
<evidence type="ECO:0000256" key="1">
    <source>
        <dbReference type="ARBA" id="ARBA00004651"/>
    </source>
</evidence>
<evidence type="ECO:0000256" key="3">
    <source>
        <dbReference type="ARBA" id="ARBA00022475"/>
    </source>
</evidence>
<name>A0A7X2J2G2_9BACI</name>
<dbReference type="GO" id="GO:0009246">
    <property type="term" value="P:enterobacterial common antigen biosynthetic process"/>
    <property type="evidence" value="ECO:0007669"/>
    <property type="project" value="TreeGrafter"/>
</dbReference>
<dbReference type="GO" id="GO:0005886">
    <property type="term" value="C:plasma membrane"/>
    <property type="evidence" value="ECO:0007669"/>
    <property type="project" value="UniProtKB-SubCell"/>
</dbReference>
<dbReference type="Pfam" id="PF01757">
    <property type="entry name" value="Acyl_transf_3"/>
    <property type="match status" value="1"/>
</dbReference>
<keyword evidence="5 7" id="KW-1133">Transmembrane helix</keyword>
<organism evidence="9 10">
    <name type="scientific">Metabacillus lacus</name>
    <dbReference type="NCBI Taxonomy" id="1983721"/>
    <lineage>
        <taxon>Bacteria</taxon>
        <taxon>Bacillati</taxon>
        <taxon>Bacillota</taxon>
        <taxon>Bacilli</taxon>
        <taxon>Bacillales</taxon>
        <taxon>Bacillaceae</taxon>
        <taxon>Metabacillus</taxon>
    </lineage>
</organism>
<evidence type="ECO:0000313" key="10">
    <source>
        <dbReference type="Proteomes" id="UP000448867"/>
    </source>
</evidence>
<dbReference type="Proteomes" id="UP000448867">
    <property type="component" value="Unassembled WGS sequence"/>
</dbReference>
<dbReference type="RefSeq" id="WP_154309579.1">
    <property type="nucleotide sequence ID" value="NZ_WKKI01000062.1"/>
</dbReference>
<dbReference type="AlphaFoldDB" id="A0A7X2J2G2"/>
<proteinExistence type="inferred from homology"/>
<evidence type="ECO:0000256" key="4">
    <source>
        <dbReference type="ARBA" id="ARBA00022692"/>
    </source>
</evidence>
<evidence type="ECO:0000259" key="8">
    <source>
        <dbReference type="Pfam" id="PF01757"/>
    </source>
</evidence>
<feature type="transmembrane region" description="Helical" evidence="7">
    <location>
        <begin position="158"/>
        <end position="176"/>
    </location>
</feature>
<comment type="subcellular location">
    <subcellularLocation>
        <location evidence="1">Cell membrane</location>
        <topology evidence="1">Multi-pass membrane protein</topology>
    </subcellularLocation>
</comment>
<feature type="transmembrane region" description="Helical" evidence="7">
    <location>
        <begin position="85"/>
        <end position="102"/>
    </location>
</feature>
<keyword evidence="10" id="KW-1185">Reference proteome</keyword>
<keyword evidence="4 7" id="KW-0812">Transmembrane</keyword>
<dbReference type="EMBL" id="WKKI01000062">
    <property type="protein sequence ID" value="MRX74126.1"/>
    <property type="molecule type" value="Genomic_DNA"/>
</dbReference>
<feature type="transmembrane region" description="Helical" evidence="7">
    <location>
        <begin position="288"/>
        <end position="307"/>
    </location>
</feature>
<feature type="transmembrane region" description="Helical" evidence="7">
    <location>
        <begin position="122"/>
        <end position="146"/>
    </location>
</feature>
<evidence type="ECO:0000256" key="2">
    <source>
        <dbReference type="ARBA" id="ARBA00007400"/>
    </source>
</evidence>
<dbReference type="InterPro" id="IPR002656">
    <property type="entry name" value="Acyl_transf_3_dom"/>
</dbReference>
<feature type="transmembrane region" description="Helical" evidence="7">
    <location>
        <begin position="12"/>
        <end position="32"/>
    </location>
</feature>
<dbReference type="OrthoDB" id="65129at2"/>
<dbReference type="PANTHER" id="PTHR40074">
    <property type="entry name" value="O-ACETYLTRANSFERASE WECH"/>
    <property type="match status" value="1"/>
</dbReference>
<evidence type="ECO:0000256" key="6">
    <source>
        <dbReference type="ARBA" id="ARBA00023136"/>
    </source>
</evidence>
<evidence type="ECO:0000256" key="7">
    <source>
        <dbReference type="SAM" id="Phobius"/>
    </source>
</evidence>
<keyword evidence="9" id="KW-0808">Transferase</keyword>
<feature type="domain" description="Acyltransferase 3" evidence="8">
    <location>
        <begin position="12"/>
        <end position="331"/>
    </location>
</feature>
<keyword evidence="3" id="KW-1003">Cell membrane</keyword>
<evidence type="ECO:0000313" key="9">
    <source>
        <dbReference type="EMBL" id="MRX74126.1"/>
    </source>
</evidence>
<keyword evidence="6 7" id="KW-0472">Membrane</keyword>
<feature type="transmembrane region" description="Helical" evidence="7">
    <location>
        <begin position="257"/>
        <end position="276"/>
    </location>
</feature>
<reference evidence="9 10" key="1">
    <citation type="submission" date="2019-11" db="EMBL/GenBank/DDBJ databases">
        <title>Bacillus lacus genome.</title>
        <authorList>
            <person name="Allen C.J."/>
            <person name="Newman J.D."/>
        </authorList>
    </citation>
    <scope>NUCLEOTIDE SEQUENCE [LARGE SCALE GENOMIC DNA]</scope>
    <source>
        <strain evidence="9 10">KCTC 33946</strain>
    </source>
</reference>
<feature type="transmembrane region" description="Helical" evidence="7">
    <location>
        <begin position="52"/>
        <end position="73"/>
    </location>
</feature>
<comment type="similarity">
    <text evidence="2">Belongs to the acyltransferase 3 family.</text>
</comment>
<gene>
    <name evidence="9" type="ORF">GJU40_18555</name>
</gene>
<accession>A0A7X2J2G2</accession>
<dbReference type="PANTHER" id="PTHR40074:SF2">
    <property type="entry name" value="O-ACETYLTRANSFERASE WECH"/>
    <property type="match status" value="1"/>
</dbReference>
<keyword evidence="9" id="KW-0012">Acyltransferase</keyword>
<protein>
    <submittedName>
        <fullName evidence="9">Acyltransferase family protein</fullName>
    </submittedName>
</protein>
<feature type="transmembrane region" description="Helical" evidence="7">
    <location>
        <begin position="225"/>
        <end position="245"/>
    </location>
</feature>
<dbReference type="GO" id="GO:0016413">
    <property type="term" value="F:O-acetyltransferase activity"/>
    <property type="evidence" value="ECO:0007669"/>
    <property type="project" value="TreeGrafter"/>
</dbReference>
<feature type="transmembrane region" description="Helical" evidence="7">
    <location>
        <begin position="313"/>
        <end position="335"/>
    </location>
</feature>
<comment type="caution">
    <text evidence="9">The sequence shown here is derived from an EMBL/GenBank/DDBJ whole genome shotgun (WGS) entry which is preliminary data.</text>
</comment>
<sequence length="371" mass="42274">MTSSYPIKEIFFLRSIACLGVVLVHAIAWSFAYETAGELSGNAILSLEYIKLLFMFSTPVFVFISELLLAHSYRGGLPEKFFKKRITYILLPYLSMAIIFAVETSLSSGLTFSQFLVQSASNIFLGTFLGYFVLVIFQFYLLHYFFGRALQTVSPGKLLGISFAVNLAYLSFFNFVDPFPIPYGDFIWFHLSWLPFPGWIFYFSLGYCIGSDFEKVIKKLPDFKVLILLLPILSGGIVVLMNHYGYITVSSSKRADILLYSSAMIFFLLYIGGLIQKMPRPIMLLSRYSFGIYLLHPIFLAMITVAVGEQMTYFLYLAITYFGSILLSILTAFLLNKTKYGFVLAGKPGKNPYKHQHIQENRENPYQKRAL</sequence>